<dbReference type="PANTHER" id="PTHR12307:SF36">
    <property type="entry name" value="GLYCOGEN-BINDING SUBUNIT 76A"/>
    <property type="match status" value="1"/>
</dbReference>
<keyword evidence="2" id="KW-0472">Membrane</keyword>
<feature type="transmembrane region" description="Helical" evidence="2">
    <location>
        <begin position="93"/>
        <end position="114"/>
    </location>
</feature>
<dbReference type="InterPro" id="IPR005036">
    <property type="entry name" value="CBM21_dom"/>
</dbReference>
<feature type="region of interest" description="Disordered" evidence="1">
    <location>
        <begin position="32"/>
        <end position="52"/>
    </location>
</feature>
<feature type="region of interest" description="Disordered" evidence="1">
    <location>
        <begin position="832"/>
        <end position="868"/>
    </location>
</feature>
<dbReference type="InterPro" id="IPR050782">
    <property type="entry name" value="PP1_regulatory_subunit_3"/>
</dbReference>
<feature type="transmembrane region" description="Helical" evidence="2">
    <location>
        <begin position="55"/>
        <end position="72"/>
    </location>
</feature>
<feature type="compositionally biased region" description="Polar residues" evidence="1">
    <location>
        <begin position="229"/>
        <end position="241"/>
    </location>
</feature>
<dbReference type="GO" id="GO:0008157">
    <property type="term" value="F:protein phosphatase 1 binding"/>
    <property type="evidence" value="ECO:0007669"/>
    <property type="project" value="TreeGrafter"/>
</dbReference>
<protein>
    <recommendedName>
        <fullName evidence="3">CBM21 domain-containing protein</fullName>
    </recommendedName>
</protein>
<feature type="compositionally biased region" description="Polar residues" evidence="1">
    <location>
        <begin position="248"/>
        <end position="258"/>
    </location>
</feature>
<evidence type="ECO:0000313" key="5">
    <source>
        <dbReference type="Proteomes" id="UP000006352"/>
    </source>
</evidence>
<feature type="compositionally biased region" description="Polar residues" evidence="1">
    <location>
        <begin position="336"/>
        <end position="350"/>
    </location>
</feature>
<reference evidence="4 5" key="1">
    <citation type="journal article" date="2012" name="Appl. Environ. Microbiol.">
        <title>Short-read sequencing for genomic analysis of the brown rot fungus Fibroporia radiculosa.</title>
        <authorList>
            <person name="Tang J.D."/>
            <person name="Perkins A.D."/>
            <person name="Sonstegard T.S."/>
            <person name="Schroeder S.G."/>
            <person name="Burgess S.C."/>
            <person name="Diehl S.V."/>
        </authorList>
    </citation>
    <scope>NUCLEOTIDE SEQUENCE [LARGE SCALE GENOMIC DNA]</scope>
    <source>
        <strain evidence="4 5">TFFH 294</strain>
    </source>
</reference>
<dbReference type="GeneID" id="24100669"/>
<evidence type="ECO:0000256" key="2">
    <source>
        <dbReference type="SAM" id="Phobius"/>
    </source>
</evidence>
<evidence type="ECO:0000256" key="1">
    <source>
        <dbReference type="SAM" id="MobiDB-lite"/>
    </source>
</evidence>
<evidence type="ECO:0000313" key="4">
    <source>
        <dbReference type="EMBL" id="CCM05758.1"/>
    </source>
</evidence>
<dbReference type="PANTHER" id="PTHR12307">
    <property type="entry name" value="PROTEIN PHOSPHATASE 1 REGULATORY SUBUNIT"/>
    <property type="match status" value="1"/>
</dbReference>
<dbReference type="PROSITE" id="PS51159">
    <property type="entry name" value="CBM21"/>
    <property type="match status" value="1"/>
</dbReference>
<keyword evidence="2" id="KW-1133">Transmembrane helix</keyword>
<feature type="region of interest" description="Disordered" evidence="1">
    <location>
        <begin position="214"/>
        <end position="317"/>
    </location>
</feature>
<dbReference type="GO" id="GO:0005979">
    <property type="term" value="P:regulation of glycogen biosynthetic process"/>
    <property type="evidence" value="ECO:0007669"/>
    <property type="project" value="TreeGrafter"/>
</dbReference>
<feature type="compositionally biased region" description="Polar residues" evidence="1">
    <location>
        <begin position="417"/>
        <end position="426"/>
    </location>
</feature>
<dbReference type="InParanoid" id="J4GG47"/>
<sequence>MCPGTLLNGTKFERSIEMGGGVAKREIGFGARPPLGSHPRPGSPVAQRPRPPPPPPPALFLLLLTLCFLWASRIRRLATLGRLPHLIFSRTPLFAYIVCALASLAFIPCVSIDLPLSPSTPRFRLGPPFLQYLYLLSRGPFVPIALTPCQTSLSKVSSALWHVRACSPSASLFHDAHPIPNPSAASAVFAYTSPMSTVSLSTFSLMDPPLSRHSNGAGAPLPRIPKRTVSASRSSLSNQPLPSLRVVSYSTDHSNSTPPALAVVESPALTSSRRRESCSRSSGSSGSSDSPVQFLVPRRPRSGTMAMRPPEQSTPTPAVFRARAEQEQVAFPLQPSPTFNLDTPRASTSRLGPPPRSASYATTFGVPERSQTTRPEPAARTVSLCTSSAAGPRKPLKSSLKSRRTHVRDDLSVVTEPASSSRSEPCTPTHIKSVHFDSQLEHVKLFLAEQKPLAVSRDGSPTTDTSGTESDFPTFIFGEDRKTALSMEVPNMPAKLDLGADVALEELLLSADKTCLNGRVRVRNIAFEKWVAVRFTLDWWQTTSEVTAKYVQTLEEGKFDVFAFTIRLNDMLARIEEKTLFLAIRYRVTEREVWDNNGGENYHVKFTKSQVQPQSQSQPQKRTVEVTDAGIADLKSKLEKVAIGTETVGGPLRKSSKNNNSQFDLRSNTSLSSRYDFSASLKAPWKVGLPTSPTHSRTSTYPATHPPFHQLAPRPLTSPTRSKLAVDPPFVTRGSPRIDADYDHMPSAFYAGSDSEDTPSSTPSVLARRRGRNHQRGYFELSFGSKGARKSFPASLRDEAVPRYNSVDTYHIPTCEEAGVPSGVREEGQALENPWGIERGGSEESTPSITSTSESSRSSSPSGSPVDESVMFNFLQNSLHRSRGSVDDANYNVFLDR</sequence>
<dbReference type="STRING" id="599839.J4GG47"/>
<gene>
    <name evidence="4" type="ORF">FIBRA_07990</name>
</gene>
<keyword evidence="5" id="KW-1185">Reference proteome</keyword>
<feature type="compositionally biased region" description="Low complexity" evidence="1">
    <location>
        <begin position="843"/>
        <end position="865"/>
    </location>
</feature>
<dbReference type="GO" id="GO:0000164">
    <property type="term" value="C:protein phosphatase type 1 complex"/>
    <property type="evidence" value="ECO:0007669"/>
    <property type="project" value="TreeGrafter"/>
</dbReference>
<proteinExistence type="predicted"/>
<dbReference type="GO" id="GO:2001069">
    <property type="term" value="F:glycogen binding"/>
    <property type="evidence" value="ECO:0007669"/>
    <property type="project" value="TreeGrafter"/>
</dbReference>
<feature type="compositionally biased region" description="Basic residues" evidence="1">
    <location>
        <begin position="394"/>
        <end position="406"/>
    </location>
</feature>
<dbReference type="OrthoDB" id="1881at2759"/>
<organism evidence="4 5">
    <name type="scientific">Fibroporia radiculosa</name>
    <dbReference type="NCBI Taxonomy" id="599839"/>
    <lineage>
        <taxon>Eukaryota</taxon>
        <taxon>Fungi</taxon>
        <taxon>Dikarya</taxon>
        <taxon>Basidiomycota</taxon>
        <taxon>Agaricomycotina</taxon>
        <taxon>Agaricomycetes</taxon>
        <taxon>Polyporales</taxon>
        <taxon>Fibroporiaceae</taxon>
        <taxon>Fibroporia</taxon>
    </lineage>
</organism>
<keyword evidence="2" id="KW-0812">Transmembrane</keyword>
<feature type="domain" description="CBM21" evidence="3">
    <location>
        <begin position="494"/>
        <end position="605"/>
    </location>
</feature>
<dbReference type="RefSeq" id="XP_012185041.1">
    <property type="nucleotide sequence ID" value="XM_012329651.1"/>
</dbReference>
<dbReference type="InterPro" id="IPR038175">
    <property type="entry name" value="CBM21_dom_sf"/>
</dbReference>
<feature type="region of interest" description="Disordered" evidence="1">
    <location>
        <begin position="333"/>
        <end position="427"/>
    </location>
</feature>
<accession>J4GG47</accession>
<dbReference type="AlphaFoldDB" id="J4GG47"/>
<evidence type="ECO:0000259" key="3">
    <source>
        <dbReference type="PROSITE" id="PS51159"/>
    </source>
</evidence>
<dbReference type="Pfam" id="PF03370">
    <property type="entry name" value="CBM_21"/>
    <property type="match status" value="1"/>
</dbReference>
<dbReference type="Gene3D" id="2.60.40.2440">
    <property type="entry name" value="Carbohydrate binding type-21 domain"/>
    <property type="match status" value="1"/>
</dbReference>
<dbReference type="Proteomes" id="UP000006352">
    <property type="component" value="Unassembled WGS sequence"/>
</dbReference>
<feature type="region of interest" description="Disordered" evidence="1">
    <location>
        <begin position="696"/>
        <end position="738"/>
    </location>
</feature>
<dbReference type="EMBL" id="HE797206">
    <property type="protein sequence ID" value="CCM05758.1"/>
    <property type="molecule type" value="Genomic_DNA"/>
</dbReference>
<dbReference type="HOGENOM" id="CLU_010342_0_0_1"/>
<name>J4GG47_9APHY</name>
<feature type="compositionally biased region" description="Low complexity" evidence="1">
    <location>
        <begin position="279"/>
        <end position="290"/>
    </location>
</feature>